<keyword evidence="3" id="KW-1185">Reference proteome</keyword>
<proteinExistence type="predicted"/>
<reference evidence="2" key="2">
    <citation type="submission" date="2020-05" db="UniProtKB">
        <authorList>
            <consortium name="EnsemblMetazoa"/>
        </authorList>
    </citation>
    <scope>IDENTIFICATION</scope>
    <source>
        <strain evidence="2">WRAIR2</strain>
    </source>
</reference>
<keyword evidence="1" id="KW-1133">Transmembrane helix</keyword>
<reference evidence="3" key="1">
    <citation type="submission" date="2013-03" db="EMBL/GenBank/DDBJ databases">
        <title>The Genome Sequence of Anopheles dirus WRAIR2.</title>
        <authorList>
            <consortium name="The Broad Institute Genomics Platform"/>
            <person name="Neafsey D.E."/>
            <person name="Walton C."/>
            <person name="Walker B."/>
            <person name="Young S.K."/>
            <person name="Zeng Q."/>
            <person name="Gargeya S."/>
            <person name="Fitzgerald M."/>
            <person name="Haas B."/>
            <person name="Abouelleil A."/>
            <person name="Allen A.W."/>
            <person name="Alvarado L."/>
            <person name="Arachchi H.M."/>
            <person name="Berlin A.M."/>
            <person name="Chapman S.B."/>
            <person name="Gainer-Dewar J."/>
            <person name="Goldberg J."/>
            <person name="Griggs A."/>
            <person name="Gujja S."/>
            <person name="Hansen M."/>
            <person name="Howarth C."/>
            <person name="Imamovic A."/>
            <person name="Ireland A."/>
            <person name="Larimer J."/>
            <person name="McCowan C."/>
            <person name="Murphy C."/>
            <person name="Pearson M."/>
            <person name="Poon T.W."/>
            <person name="Priest M."/>
            <person name="Roberts A."/>
            <person name="Saif S."/>
            <person name="Shea T."/>
            <person name="Sisk P."/>
            <person name="Sykes S."/>
            <person name="Wortman J."/>
            <person name="Nusbaum C."/>
            <person name="Birren B."/>
        </authorList>
    </citation>
    <scope>NUCLEOTIDE SEQUENCE [LARGE SCALE GENOMIC DNA]</scope>
    <source>
        <strain evidence="3">WRAIR2</strain>
    </source>
</reference>
<dbReference type="EnsemblMetazoa" id="ADIR014855-RA">
    <property type="protein sequence ID" value="ADIR014855-PA"/>
    <property type="gene ID" value="ADIR014855"/>
</dbReference>
<evidence type="ECO:0000256" key="1">
    <source>
        <dbReference type="SAM" id="Phobius"/>
    </source>
</evidence>
<feature type="transmembrane region" description="Helical" evidence="1">
    <location>
        <begin position="22"/>
        <end position="44"/>
    </location>
</feature>
<protein>
    <submittedName>
        <fullName evidence="2">Uncharacterized protein</fullName>
    </submittedName>
</protein>
<feature type="transmembrane region" description="Helical" evidence="1">
    <location>
        <begin position="69"/>
        <end position="92"/>
    </location>
</feature>
<sequence length="93" mass="10831">MSLMNDGIHESSRFARVKTETLLSRVLLVQMMYFCVSLDSGLWISRKYSKYMLMENCPFFVDSKSASEIVSYVLLFCWLLSELLMDICCLCFV</sequence>
<dbReference type="VEuPathDB" id="VectorBase:ADIR014855"/>
<evidence type="ECO:0000313" key="2">
    <source>
        <dbReference type="EnsemblMetazoa" id="ADIR014855-PA"/>
    </source>
</evidence>
<organism evidence="2 3">
    <name type="scientific">Anopheles dirus</name>
    <dbReference type="NCBI Taxonomy" id="7168"/>
    <lineage>
        <taxon>Eukaryota</taxon>
        <taxon>Metazoa</taxon>
        <taxon>Ecdysozoa</taxon>
        <taxon>Arthropoda</taxon>
        <taxon>Hexapoda</taxon>
        <taxon>Insecta</taxon>
        <taxon>Pterygota</taxon>
        <taxon>Neoptera</taxon>
        <taxon>Endopterygota</taxon>
        <taxon>Diptera</taxon>
        <taxon>Nematocera</taxon>
        <taxon>Culicoidea</taxon>
        <taxon>Culicidae</taxon>
        <taxon>Anophelinae</taxon>
        <taxon>Anopheles</taxon>
    </lineage>
</organism>
<accession>A0A182NYF6</accession>
<dbReference type="AlphaFoldDB" id="A0A182NYF6"/>
<name>A0A182NYF6_9DIPT</name>
<dbReference type="Proteomes" id="UP000075884">
    <property type="component" value="Unassembled WGS sequence"/>
</dbReference>
<keyword evidence="1" id="KW-0812">Transmembrane</keyword>
<keyword evidence="1" id="KW-0472">Membrane</keyword>
<evidence type="ECO:0000313" key="3">
    <source>
        <dbReference type="Proteomes" id="UP000075884"/>
    </source>
</evidence>